<dbReference type="AlphaFoldDB" id="A0A081C0F5"/>
<dbReference type="InterPro" id="IPR027383">
    <property type="entry name" value="Znf_put"/>
</dbReference>
<dbReference type="Proteomes" id="UP000030661">
    <property type="component" value="Unassembled WGS sequence"/>
</dbReference>
<dbReference type="HOGENOM" id="CLU_1302890_0_0_0"/>
<keyword evidence="3" id="KW-1185">Reference proteome</keyword>
<dbReference type="STRING" id="1499967.U27_05033"/>
<reference evidence="2" key="1">
    <citation type="journal article" date="2015" name="PeerJ">
        <title>First genomic representation of candidate bacterial phylum KSB3 points to enhanced environmental sensing as a trigger of wastewater bulking.</title>
        <authorList>
            <person name="Sekiguchi Y."/>
            <person name="Ohashi A."/>
            <person name="Parks D.H."/>
            <person name="Yamauchi T."/>
            <person name="Tyson G.W."/>
            <person name="Hugenholtz P."/>
        </authorList>
    </citation>
    <scope>NUCLEOTIDE SEQUENCE [LARGE SCALE GENOMIC DNA]</scope>
</reference>
<dbReference type="Pfam" id="PF13490">
    <property type="entry name" value="zf-HC2"/>
    <property type="match status" value="1"/>
</dbReference>
<protein>
    <submittedName>
        <fullName evidence="2">Anti-sigma factor</fullName>
    </submittedName>
</protein>
<organism evidence="2">
    <name type="scientific">Vecturithrix granuli</name>
    <dbReference type="NCBI Taxonomy" id="1499967"/>
    <lineage>
        <taxon>Bacteria</taxon>
        <taxon>Candidatus Moduliflexota</taxon>
        <taxon>Candidatus Vecturitrichia</taxon>
        <taxon>Candidatus Vecturitrichales</taxon>
        <taxon>Candidatus Vecturitrichaceae</taxon>
        <taxon>Candidatus Vecturithrix</taxon>
    </lineage>
</organism>
<proteinExistence type="predicted"/>
<dbReference type="EMBL" id="DF820466">
    <property type="protein sequence ID" value="GAK58060.1"/>
    <property type="molecule type" value="Genomic_DNA"/>
</dbReference>
<sequence length="211" mass="24059">MPNKNIQSQEDFVALLKQDIQTDEYRRLKAIESQTPHPAQERLAEYAAGRLPEADIEVICKHLFFCKSCAKHVAGWMRNQTLKDISGILPESILATEYWQPDYAGLQATAADIPQQKYTFHLSEGDIQVTCNWGGPQGSDPAFIWLKWQANIEEEREFYAQFVDPETQTIRYAARLGTHLEGEETFSSRELGFDPSHERWAVAIVLKEAGE</sequence>
<name>A0A081C0F5_VECG1</name>
<evidence type="ECO:0000313" key="3">
    <source>
        <dbReference type="Proteomes" id="UP000030661"/>
    </source>
</evidence>
<evidence type="ECO:0000313" key="2">
    <source>
        <dbReference type="EMBL" id="GAK58060.1"/>
    </source>
</evidence>
<evidence type="ECO:0000259" key="1">
    <source>
        <dbReference type="Pfam" id="PF13490"/>
    </source>
</evidence>
<feature type="domain" description="Putative zinc-finger" evidence="1">
    <location>
        <begin position="39"/>
        <end position="70"/>
    </location>
</feature>
<dbReference type="InterPro" id="IPR041916">
    <property type="entry name" value="Anti_sigma_zinc_sf"/>
</dbReference>
<accession>A0A081C0F5</accession>
<gene>
    <name evidence="2" type="ORF">U27_05033</name>
</gene>
<dbReference type="Gene3D" id="1.10.10.1320">
    <property type="entry name" value="Anti-sigma factor, zinc-finger domain"/>
    <property type="match status" value="1"/>
</dbReference>